<dbReference type="InterPro" id="IPR020941">
    <property type="entry name" value="SUFU-like_domain"/>
</dbReference>
<dbReference type="PANTHER" id="PTHR10928:SF2">
    <property type="entry name" value="SUPPRESSOR OF FUSED HOMOLOG"/>
    <property type="match status" value="1"/>
</dbReference>
<sequence>MVFGMKSWAASVGGHAGLRRDAMLNVRGWEAIDAVLKARYGDVERLEWDAPIAHRPFGMPVPMGQFVTNTIAIYPRDEPVPHWHLIGYALTAPHEERGYEFTLRVPRGTEDRQPPNWALFHLENLASYVSKSGNDFRAGHYVEFPDPIDPDRPDSVIRAGAFVVDPELGGARTSLGEVEFLQFVGITTDELHAAQSWNVVGFVDALAPHLPHLVTDLDRTSLAGLPDVAHTVREGSARDGSGTGFLFFHRLDADTSDGVALEFGEQHVPQLVRVLPARVPHGNQLVLRGPGKPVVLLPGEEFTHRHTDQALEITLPDAVSHAIADTVRPAPGTYRIPAAPALTVTVVP</sequence>
<gene>
    <name evidence="2" type="ORF">D0T12_23145</name>
</gene>
<dbReference type="AlphaFoldDB" id="A0A372GCI6"/>
<dbReference type="InterPro" id="IPR037181">
    <property type="entry name" value="SUFU_N"/>
</dbReference>
<dbReference type="PANTHER" id="PTHR10928">
    <property type="entry name" value="SUPPRESSOR OF FUSED"/>
    <property type="match status" value="1"/>
</dbReference>
<organism evidence="2 3">
    <name type="scientific">Actinomadura spongiicola</name>
    <dbReference type="NCBI Taxonomy" id="2303421"/>
    <lineage>
        <taxon>Bacteria</taxon>
        <taxon>Bacillati</taxon>
        <taxon>Actinomycetota</taxon>
        <taxon>Actinomycetes</taxon>
        <taxon>Streptosporangiales</taxon>
        <taxon>Thermomonosporaceae</taxon>
        <taxon>Actinomadura</taxon>
    </lineage>
</organism>
<feature type="domain" description="Suppressor of fused-like" evidence="1">
    <location>
        <begin position="72"/>
        <end position="219"/>
    </location>
</feature>
<reference evidence="2 3" key="1">
    <citation type="submission" date="2018-08" db="EMBL/GenBank/DDBJ databases">
        <title>Actinomadura spongicola sp. nov., isolated from marine sponge Leucetta chagosensis.</title>
        <authorList>
            <person name="Li L."/>
            <person name="Lin H.W."/>
        </authorList>
    </citation>
    <scope>NUCLEOTIDE SEQUENCE [LARGE SCALE GENOMIC DNA]</scope>
    <source>
        <strain evidence="2 3">LHW52907</strain>
    </source>
</reference>
<accession>A0A372GCI6</accession>
<keyword evidence="3" id="KW-1185">Reference proteome</keyword>
<name>A0A372GCI6_9ACTN</name>
<dbReference type="EMBL" id="QVNQ01000007">
    <property type="protein sequence ID" value="RFS83081.1"/>
    <property type="molecule type" value="Genomic_DNA"/>
</dbReference>
<dbReference type="SUPFAM" id="SSF103359">
    <property type="entry name" value="Suppressor of Fused, N-terminal domain"/>
    <property type="match status" value="1"/>
</dbReference>
<protein>
    <submittedName>
        <fullName evidence="2">Suppressor of fused domain protein</fullName>
    </submittedName>
</protein>
<evidence type="ECO:0000313" key="3">
    <source>
        <dbReference type="Proteomes" id="UP000262882"/>
    </source>
</evidence>
<dbReference type="Pfam" id="PF05076">
    <property type="entry name" value="SUFU"/>
    <property type="match status" value="1"/>
</dbReference>
<proteinExistence type="predicted"/>
<dbReference type="GO" id="GO:0005737">
    <property type="term" value="C:cytoplasm"/>
    <property type="evidence" value="ECO:0007669"/>
    <property type="project" value="TreeGrafter"/>
</dbReference>
<dbReference type="Proteomes" id="UP000262882">
    <property type="component" value="Unassembled WGS sequence"/>
</dbReference>
<evidence type="ECO:0000313" key="2">
    <source>
        <dbReference type="EMBL" id="RFS83081.1"/>
    </source>
</evidence>
<evidence type="ECO:0000259" key="1">
    <source>
        <dbReference type="Pfam" id="PF05076"/>
    </source>
</evidence>
<dbReference type="InterPro" id="IPR007768">
    <property type="entry name" value="Suppressor_of_fused"/>
</dbReference>
<comment type="caution">
    <text evidence="2">The sequence shown here is derived from an EMBL/GenBank/DDBJ whole genome shotgun (WGS) entry which is preliminary data.</text>
</comment>